<dbReference type="SMART" id="SM00382">
    <property type="entry name" value="AAA"/>
    <property type="match status" value="1"/>
</dbReference>
<proteinExistence type="predicted"/>
<dbReference type="PANTHER" id="PTHR11669:SF8">
    <property type="entry name" value="DNA POLYMERASE III SUBUNIT DELTA"/>
    <property type="match status" value="1"/>
</dbReference>
<accession>A0A238ZC17</accession>
<reference evidence="2 3" key="1">
    <citation type="submission" date="2017-06" db="EMBL/GenBank/DDBJ databases">
        <authorList>
            <person name="Kim H.J."/>
            <person name="Triplett B.A."/>
        </authorList>
    </citation>
    <scope>NUCLEOTIDE SEQUENCE [LARGE SCALE GENOMIC DNA]</scope>
    <source>
        <strain evidence="2 3">DSM 29052</strain>
    </source>
</reference>
<dbReference type="Pfam" id="PF13177">
    <property type="entry name" value="DNA_pol3_delta2"/>
    <property type="match status" value="1"/>
</dbReference>
<dbReference type="NCBIfam" id="NF005677">
    <property type="entry name" value="PRK07471.1"/>
    <property type="match status" value="1"/>
</dbReference>
<evidence type="ECO:0000259" key="1">
    <source>
        <dbReference type="SMART" id="SM00382"/>
    </source>
</evidence>
<dbReference type="RefSeq" id="WP_089273514.1">
    <property type="nucleotide sequence ID" value="NZ_FZNN01000028.1"/>
</dbReference>
<dbReference type="InterPro" id="IPR027417">
    <property type="entry name" value="P-loop_NTPase"/>
</dbReference>
<feature type="domain" description="AAA+ ATPase" evidence="1">
    <location>
        <begin position="43"/>
        <end position="207"/>
    </location>
</feature>
<gene>
    <name evidence="2" type="ORF">SAMN06265370_12829</name>
</gene>
<dbReference type="Gene3D" id="3.40.50.300">
    <property type="entry name" value="P-loop containing nucleotide triphosphate hydrolases"/>
    <property type="match status" value="1"/>
</dbReference>
<dbReference type="Proteomes" id="UP000198417">
    <property type="component" value="Unassembled WGS sequence"/>
</dbReference>
<dbReference type="EMBL" id="FZNN01000028">
    <property type="protein sequence ID" value="SNR80840.1"/>
    <property type="molecule type" value="Genomic_DNA"/>
</dbReference>
<dbReference type="GO" id="GO:0009360">
    <property type="term" value="C:DNA polymerase III complex"/>
    <property type="evidence" value="ECO:0007669"/>
    <property type="project" value="TreeGrafter"/>
</dbReference>
<dbReference type="PANTHER" id="PTHR11669">
    <property type="entry name" value="REPLICATION FACTOR C / DNA POLYMERASE III GAMMA-TAU SUBUNIT"/>
    <property type="match status" value="1"/>
</dbReference>
<dbReference type="InterPro" id="IPR003593">
    <property type="entry name" value="AAA+_ATPase"/>
</dbReference>
<protein>
    <submittedName>
        <fullName evidence="2">DNA polymerase III, delta prime subunit</fullName>
    </submittedName>
</protein>
<name>A0A238ZC17_9RHOB</name>
<organism evidence="2 3">
    <name type="scientific">Puniceibacterium sediminis</name>
    <dbReference type="NCBI Taxonomy" id="1608407"/>
    <lineage>
        <taxon>Bacteria</taxon>
        <taxon>Pseudomonadati</taxon>
        <taxon>Pseudomonadota</taxon>
        <taxon>Alphaproteobacteria</taxon>
        <taxon>Rhodobacterales</taxon>
        <taxon>Paracoccaceae</taxon>
        <taxon>Puniceibacterium</taxon>
    </lineage>
</organism>
<sequence length="383" mass="40744">MSDDTRPEPDRVEGAPHPRETLDLIGQGAAEQAFLSAFAADRLHHGWLITGPQGLGKATLAWRIARFLLATPDTADDGGMFGAPPPPETLAIPPDHPVMRRSLALSEPGLKLVRRAWDDKAKRLKTQLTVDEVRELKSFFALSSTDGGRRVVLVDSVDEMNPSAANAILKLLEEPPARTVLLLISHQPSRLLPTIRSRCRELRLSPLSAPDMAAALAQAGADIAPEEVEALAALSAGSVGAALRLLNLDGLKLYGDLIAMIASLPDLDRPRAIALAESVSARGREERLDLLFTLLDLAVFRLARTGVTGAPPVPEAARGEAQAMSRLAPTPMAGRAWAALAQSSGDRARHGRAVNIDPTALVLDSLLRLRDCAATQARAPAGA</sequence>
<keyword evidence="3" id="KW-1185">Reference proteome</keyword>
<evidence type="ECO:0000313" key="2">
    <source>
        <dbReference type="EMBL" id="SNR80840.1"/>
    </source>
</evidence>
<dbReference type="SUPFAM" id="SSF52540">
    <property type="entry name" value="P-loop containing nucleoside triphosphate hydrolases"/>
    <property type="match status" value="1"/>
</dbReference>
<evidence type="ECO:0000313" key="3">
    <source>
        <dbReference type="Proteomes" id="UP000198417"/>
    </source>
</evidence>
<dbReference type="AlphaFoldDB" id="A0A238ZC17"/>
<dbReference type="OrthoDB" id="9811073at2"/>
<dbReference type="GO" id="GO:0006261">
    <property type="term" value="P:DNA-templated DNA replication"/>
    <property type="evidence" value="ECO:0007669"/>
    <property type="project" value="TreeGrafter"/>
</dbReference>
<dbReference type="InterPro" id="IPR050238">
    <property type="entry name" value="DNA_Rep/Repair_Clamp_Loader"/>
</dbReference>